<dbReference type="EMBL" id="BPLR01011294">
    <property type="protein sequence ID" value="GIY45596.1"/>
    <property type="molecule type" value="Genomic_DNA"/>
</dbReference>
<comment type="caution">
    <text evidence="1">The sequence shown here is derived from an EMBL/GenBank/DDBJ whole genome shotgun (WGS) entry which is preliminary data.</text>
</comment>
<dbReference type="AlphaFoldDB" id="A0AAV4TJM1"/>
<gene>
    <name evidence="1" type="ORF">CEXT_674671</name>
</gene>
<reference evidence="1 2" key="1">
    <citation type="submission" date="2021-06" db="EMBL/GenBank/DDBJ databases">
        <title>Caerostris extrusa draft genome.</title>
        <authorList>
            <person name="Kono N."/>
            <person name="Arakawa K."/>
        </authorList>
    </citation>
    <scope>NUCLEOTIDE SEQUENCE [LARGE SCALE GENOMIC DNA]</scope>
</reference>
<protein>
    <submittedName>
        <fullName evidence="1">Uncharacterized protein</fullName>
    </submittedName>
</protein>
<organism evidence="1 2">
    <name type="scientific">Caerostris extrusa</name>
    <name type="common">Bark spider</name>
    <name type="synonym">Caerostris bankana</name>
    <dbReference type="NCBI Taxonomy" id="172846"/>
    <lineage>
        <taxon>Eukaryota</taxon>
        <taxon>Metazoa</taxon>
        <taxon>Ecdysozoa</taxon>
        <taxon>Arthropoda</taxon>
        <taxon>Chelicerata</taxon>
        <taxon>Arachnida</taxon>
        <taxon>Araneae</taxon>
        <taxon>Araneomorphae</taxon>
        <taxon>Entelegynae</taxon>
        <taxon>Araneoidea</taxon>
        <taxon>Araneidae</taxon>
        <taxon>Caerostris</taxon>
    </lineage>
</organism>
<evidence type="ECO:0000313" key="2">
    <source>
        <dbReference type="Proteomes" id="UP001054945"/>
    </source>
</evidence>
<keyword evidence="2" id="KW-1185">Reference proteome</keyword>
<name>A0AAV4TJM1_CAEEX</name>
<dbReference type="Proteomes" id="UP001054945">
    <property type="component" value="Unassembled WGS sequence"/>
</dbReference>
<sequence>MYCPNFPIPAGFKGKKIYDVNNSQGSKVREIYDVNNSPVIAFQGIPFAPPGIYTSYCQRHQQKLYIFIAGGTFRAFLPPPGIYAIELQAVANAIHKNYKFLLLVERSGQSQMFLNLGDAINKSDHLSSLERRDQRSFVRPEQLSGSIRKATSASRIL</sequence>
<proteinExistence type="predicted"/>
<evidence type="ECO:0000313" key="1">
    <source>
        <dbReference type="EMBL" id="GIY45596.1"/>
    </source>
</evidence>
<accession>A0AAV4TJM1</accession>